<accession>A0A0F9IUZ4</accession>
<dbReference type="CDD" id="cd07984">
    <property type="entry name" value="LPLAT_LABLAT-like"/>
    <property type="match status" value="1"/>
</dbReference>
<comment type="caution">
    <text evidence="7">The sequence shown here is derived from an EMBL/GenBank/DDBJ whole genome shotgun (WGS) entry which is preliminary data.</text>
</comment>
<evidence type="ECO:0000256" key="1">
    <source>
        <dbReference type="ARBA" id="ARBA00004533"/>
    </source>
</evidence>
<dbReference type="PANTHER" id="PTHR30606:SF10">
    <property type="entry name" value="PHOSPHATIDYLINOSITOL MANNOSIDE ACYLTRANSFERASE"/>
    <property type="match status" value="1"/>
</dbReference>
<evidence type="ECO:0008006" key="8">
    <source>
        <dbReference type="Google" id="ProtNLM"/>
    </source>
</evidence>
<evidence type="ECO:0000256" key="6">
    <source>
        <dbReference type="ARBA" id="ARBA00023315"/>
    </source>
</evidence>
<evidence type="ECO:0000256" key="3">
    <source>
        <dbReference type="ARBA" id="ARBA00022519"/>
    </source>
</evidence>
<gene>
    <name evidence="7" type="ORF">LCGC14_1534640</name>
</gene>
<comment type="subcellular location">
    <subcellularLocation>
        <location evidence="1">Cell inner membrane</location>
    </subcellularLocation>
</comment>
<keyword evidence="3" id="KW-0997">Cell inner membrane</keyword>
<name>A0A0F9IUZ4_9ZZZZ</name>
<organism evidence="7">
    <name type="scientific">marine sediment metagenome</name>
    <dbReference type="NCBI Taxonomy" id="412755"/>
    <lineage>
        <taxon>unclassified sequences</taxon>
        <taxon>metagenomes</taxon>
        <taxon>ecological metagenomes</taxon>
    </lineage>
</organism>
<dbReference type="GO" id="GO:0008610">
    <property type="term" value="P:lipid biosynthetic process"/>
    <property type="evidence" value="ECO:0007669"/>
    <property type="project" value="UniProtKB-ARBA"/>
</dbReference>
<evidence type="ECO:0000313" key="7">
    <source>
        <dbReference type="EMBL" id="KKM61148.1"/>
    </source>
</evidence>
<keyword evidence="4" id="KW-0808">Transferase</keyword>
<dbReference type="InterPro" id="IPR004960">
    <property type="entry name" value="LipA_acyltrans"/>
</dbReference>
<keyword evidence="5" id="KW-0472">Membrane</keyword>
<keyword evidence="2" id="KW-1003">Cell membrane</keyword>
<dbReference type="AlphaFoldDB" id="A0A0F9IUZ4"/>
<sequence length="305" mass="34078">MWKYILFLIAIHTVGRLPLGVGYAAAEVVGRLAYRLSPGSRRNVINNLRHVMGKDAPDKKVRAAAYMIFINIAKYYVDLVRMPRMDLDDFFRRRLRYFGLDEYLLPAVAAGKGVIVLSVHLGNPELAVQGMLLKDVKVFALTEPLQPPRLHRLVDSLRSSKGHTFAPVGFAGVKRAIQTLREGGVIALMGDRDIEGPKASLPFFGEETMMPTGPIEMALRTGATVIPSFCLRTKQGGIDAYLEEPLELERTGDMERDARTNAQRFLALIERRLRQHPDQWVVLESIWDGVPVQPEPPPVAVGEEV</sequence>
<evidence type="ECO:0000256" key="2">
    <source>
        <dbReference type="ARBA" id="ARBA00022475"/>
    </source>
</evidence>
<evidence type="ECO:0000256" key="5">
    <source>
        <dbReference type="ARBA" id="ARBA00023136"/>
    </source>
</evidence>
<protein>
    <recommendedName>
        <fullName evidence="8">Phospholipid/glycerol acyltransferase domain-containing protein</fullName>
    </recommendedName>
</protein>
<dbReference type="PANTHER" id="PTHR30606">
    <property type="entry name" value="LIPID A BIOSYNTHESIS LAUROYL ACYLTRANSFERASE"/>
    <property type="match status" value="1"/>
</dbReference>
<dbReference type="GO" id="GO:0005886">
    <property type="term" value="C:plasma membrane"/>
    <property type="evidence" value="ECO:0007669"/>
    <property type="project" value="UniProtKB-SubCell"/>
</dbReference>
<dbReference type="Pfam" id="PF03279">
    <property type="entry name" value="Lip_A_acyltrans"/>
    <property type="match status" value="1"/>
</dbReference>
<keyword evidence="6" id="KW-0012">Acyltransferase</keyword>
<dbReference type="GO" id="GO:0016746">
    <property type="term" value="F:acyltransferase activity"/>
    <property type="evidence" value="ECO:0007669"/>
    <property type="project" value="UniProtKB-KW"/>
</dbReference>
<reference evidence="7" key="1">
    <citation type="journal article" date="2015" name="Nature">
        <title>Complex archaea that bridge the gap between prokaryotes and eukaryotes.</title>
        <authorList>
            <person name="Spang A."/>
            <person name="Saw J.H."/>
            <person name="Jorgensen S.L."/>
            <person name="Zaremba-Niedzwiedzka K."/>
            <person name="Martijn J."/>
            <person name="Lind A.E."/>
            <person name="van Eijk R."/>
            <person name="Schleper C."/>
            <person name="Guy L."/>
            <person name="Ettema T.J."/>
        </authorList>
    </citation>
    <scope>NUCLEOTIDE SEQUENCE</scope>
</reference>
<proteinExistence type="predicted"/>
<dbReference type="EMBL" id="LAZR01011543">
    <property type="protein sequence ID" value="KKM61148.1"/>
    <property type="molecule type" value="Genomic_DNA"/>
</dbReference>
<dbReference type="GO" id="GO:1901137">
    <property type="term" value="P:carbohydrate derivative biosynthetic process"/>
    <property type="evidence" value="ECO:0007669"/>
    <property type="project" value="UniProtKB-ARBA"/>
</dbReference>
<evidence type="ECO:0000256" key="4">
    <source>
        <dbReference type="ARBA" id="ARBA00022679"/>
    </source>
</evidence>